<dbReference type="AlphaFoldDB" id="A0A6M3K2Z2"/>
<protein>
    <submittedName>
        <fullName evidence="1">Uncharacterized protein</fullName>
    </submittedName>
</protein>
<organism evidence="1">
    <name type="scientific">viral metagenome</name>
    <dbReference type="NCBI Taxonomy" id="1070528"/>
    <lineage>
        <taxon>unclassified sequences</taxon>
        <taxon>metagenomes</taxon>
        <taxon>organismal metagenomes</taxon>
    </lineage>
</organism>
<dbReference type="EMBL" id="MT142143">
    <property type="protein sequence ID" value="QJA75145.1"/>
    <property type="molecule type" value="Genomic_DNA"/>
</dbReference>
<sequence>MKKEILLFTFFALLSAFLVYAASSVYIEGLSPEDEYYWTVNGTNLTFEINCTPWYNKNITNGTIWTNVSSTWKANYSNSTQSDSIGAEVFYRIKDADMMFTNIGTVGTYATIKWGIACYENGTNVSYSENRTIHYTQAMIISDLIPLTNYYSDDNVVKIQYSANASLNTEIYCELYTNSTGINNSLWGIAATHASTRDNLTNFNYTFLDDSSTLWQLVCYDGTAKHFKKYTENRTIHTIGTTITPALVKPSDIYSNNGTDLGINMTCTGDYLDRGFLYLDGELNTSTEGISTGVQFIVQNLTVPDGTYNITVGCNNSDGVKYNASKFILIVDTSTPAINTLTNYTIYDCNTFAINVTHDEEINTSTIQYGLHTKTLSSTDSDSSGKTSSIHYINFSYFTESKFEINYTVEDNAGNKNHTIFNITAPVGLCEGWNVYTVYDSINMSDLETQLVGSDYIYWWNATSQAWIYKANGTATQGSTLLSLNSVVFIYTSGDYLWHRTNTKTNSPIIIDNSSNFLPAVNTQAFAKWFNTSFKNITLGNMTDEGYQFSFDDIASWNNTGKKWVNGYHSFAWENQTYVGKLANTSLDAVWTYSHNYKVTYNTTDNCIDRNWTYQGG</sequence>
<evidence type="ECO:0000313" key="1">
    <source>
        <dbReference type="EMBL" id="QJA75145.1"/>
    </source>
</evidence>
<gene>
    <name evidence="1" type="ORF">MM415A01865_0005</name>
</gene>
<name>A0A6M3K2Z2_9ZZZZ</name>
<proteinExistence type="predicted"/>
<accession>A0A6M3K2Z2</accession>
<reference evidence="1" key="1">
    <citation type="submission" date="2020-03" db="EMBL/GenBank/DDBJ databases">
        <title>The deep terrestrial virosphere.</title>
        <authorList>
            <person name="Holmfeldt K."/>
            <person name="Nilsson E."/>
            <person name="Simone D."/>
            <person name="Lopez-Fernandez M."/>
            <person name="Wu X."/>
            <person name="de Brujin I."/>
            <person name="Lundin D."/>
            <person name="Andersson A."/>
            <person name="Bertilsson S."/>
            <person name="Dopson M."/>
        </authorList>
    </citation>
    <scope>NUCLEOTIDE SEQUENCE</scope>
    <source>
        <strain evidence="1">MM415A01865</strain>
    </source>
</reference>